<sequence>MKSRFQYELSGLTAQLAQMCVMAGQAMNDATLALLQTDAGVADGVILRHEDISAMGSSAEETAFLLLTSQARMAADLRSVVSALHITTDAERMGELAVRVAEIARRRRSGHAVPDEVVGPIADMSALAVAQARTAQEALLSGDRRTPAHALHDHAVVKELHRRLLTGLIDKGRAGTADVDVALAGCLYEHFSDHAVHIARHVVSGHPAHYERPALSG</sequence>
<organism evidence="3 5">
    <name type="scientific">Mycobacterium celatum</name>
    <dbReference type="NCBI Taxonomy" id="28045"/>
    <lineage>
        <taxon>Bacteria</taxon>
        <taxon>Bacillati</taxon>
        <taxon>Actinomycetota</taxon>
        <taxon>Actinomycetes</taxon>
        <taxon>Mycobacteriales</taxon>
        <taxon>Mycobacteriaceae</taxon>
        <taxon>Mycobacterium</taxon>
    </lineage>
</organism>
<dbReference type="AlphaFoldDB" id="A0A1X1RNL9"/>
<reference evidence="3 5" key="1">
    <citation type="submission" date="2016-01" db="EMBL/GenBank/DDBJ databases">
        <title>The new phylogeny of the genus Mycobacterium.</title>
        <authorList>
            <person name="Tarcisio F."/>
            <person name="Conor M."/>
            <person name="Antonella G."/>
            <person name="Elisabetta G."/>
            <person name="Giulia F.S."/>
            <person name="Sara T."/>
            <person name="Anna F."/>
            <person name="Clotilde B."/>
            <person name="Roberto B."/>
            <person name="Veronica D.S."/>
            <person name="Fabio R."/>
            <person name="Monica P."/>
            <person name="Olivier J."/>
            <person name="Enrico T."/>
            <person name="Nicola S."/>
        </authorList>
    </citation>
    <scope>NUCLEOTIDE SEQUENCE [LARGE SCALE GENOMIC DNA]</scope>
    <source>
        <strain evidence="3 5">DSM 44243</strain>
    </source>
</reference>
<dbReference type="OrthoDB" id="4751087at2"/>
<proteinExistence type="predicted"/>
<keyword evidence="5" id="KW-1185">Reference proteome</keyword>
<dbReference type="PANTHER" id="PTHR42930">
    <property type="entry name" value="PHOSPHATE-SPECIFIC TRANSPORT SYSTEM ACCESSORY PROTEIN PHOU"/>
    <property type="match status" value="1"/>
</dbReference>
<evidence type="ECO:0000313" key="5">
    <source>
        <dbReference type="Proteomes" id="UP000193907"/>
    </source>
</evidence>
<dbReference type="Pfam" id="PF01895">
    <property type="entry name" value="PhoU"/>
    <property type="match status" value="1"/>
</dbReference>
<gene>
    <name evidence="3" type="ORF">AWB95_15950</name>
    <name evidence="4" type="ORF">CQY23_11195</name>
</gene>
<dbReference type="GO" id="GO:0045936">
    <property type="term" value="P:negative regulation of phosphate metabolic process"/>
    <property type="evidence" value="ECO:0007669"/>
    <property type="project" value="InterPro"/>
</dbReference>
<reference evidence="4 6" key="2">
    <citation type="journal article" date="2017" name="Infect. Genet. Evol.">
        <title>The new phylogeny of the genus Mycobacterium: The old and the news.</title>
        <authorList>
            <person name="Tortoli E."/>
            <person name="Fedrizzi T."/>
            <person name="Meehan C.J."/>
            <person name="Trovato A."/>
            <person name="Grottola A."/>
            <person name="Giacobazzi E."/>
            <person name="Serpini G.F."/>
            <person name="Tagliazucchi S."/>
            <person name="Fabio A."/>
            <person name="Bettua C."/>
            <person name="Bertorelli R."/>
            <person name="Frascaro F."/>
            <person name="De Sanctis V."/>
            <person name="Pecorari M."/>
            <person name="Jousson O."/>
            <person name="Segata N."/>
            <person name="Cirillo D.M."/>
        </authorList>
    </citation>
    <scope>NUCLEOTIDE SEQUENCE [LARGE SCALE GENOMIC DNA]</scope>
    <source>
        <strain evidence="4 6">NCTC 12882</strain>
    </source>
</reference>
<dbReference type="Proteomes" id="UP000230971">
    <property type="component" value="Unassembled WGS sequence"/>
</dbReference>
<dbReference type="InterPro" id="IPR028366">
    <property type="entry name" value="PhoU"/>
</dbReference>
<dbReference type="EMBL" id="LQOM01000035">
    <property type="protein sequence ID" value="ORV10374.1"/>
    <property type="molecule type" value="Genomic_DNA"/>
</dbReference>
<evidence type="ECO:0000313" key="3">
    <source>
        <dbReference type="EMBL" id="ORV10374.1"/>
    </source>
</evidence>
<dbReference type="InterPro" id="IPR038078">
    <property type="entry name" value="PhoU-like_sf"/>
</dbReference>
<dbReference type="STRING" id="28045.AWB95_15950"/>
<feature type="domain" description="PhoU" evidence="2">
    <location>
        <begin position="16"/>
        <end position="103"/>
    </location>
</feature>
<accession>A0A1X1RNL9</accession>
<dbReference type="SUPFAM" id="SSF109755">
    <property type="entry name" value="PhoU-like"/>
    <property type="match status" value="1"/>
</dbReference>
<comment type="caution">
    <text evidence="3">The sequence shown here is derived from an EMBL/GenBank/DDBJ whole genome shotgun (WGS) entry which is preliminary data.</text>
</comment>
<dbReference type="Proteomes" id="UP000193907">
    <property type="component" value="Unassembled WGS sequence"/>
</dbReference>
<evidence type="ECO:0000313" key="6">
    <source>
        <dbReference type="Proteomes" id="UP000230971"/>
    </source>
</evidence>
<evidence type="ECO:0000259" key="2">
    <source>
        <dbReference type="Pfam" id="PF01895"/>
    </source>
</evidence>
<dbReference type="EMBL" id="PDKV01000011">
    <property type="protein sequence ID" value="PIB78983.1"/>
    <property type="molecule type" value="Genomic_DNA"/>
</dbReference>
<keyword evidence="1" id="KW-0592">Phosphate transport</keyword>
<protein>
    <submittedName>
        <fullName evidence="4">Phosphate transport system regulatory protein PhoU</fullName>
    </submittedName>
</protein>
<dbReference type="GO" id="GO:0030643">
    <property type="term" value="P:intracellular phosphate ion homeostasis"/>
    <property type="evidence" value="ECO:0007669"/>
    <property type="project" value="InterPro"/>
</dbReference>
<dbReference type="RefSeq" id="WP_062539718.1">
    <property type="nucleotide sequence ID" value="NZ_BBUN01000137.1"/>
</dbReference>
<keyword evidence="1" id="KW-0813">Transport</keyword>
<evidence type="ECO:0000313" key="4">
    <source>
        <dbReference type="EMBL" id="PIB78983.1"/>
    </source>
</evidence>
<dbReference type="InterPro" id="IPR026022">
    <property type="entry name" value="PhoU_dom"/>
</dbReference>
<name>A0A1X1RNL9_MYCCE</name>
<evidence type="ECO:0000256" key="1">
    <source>
        <dbReference type="ARBA" id="ARBA00022592"/>
    </source>
</evidence>
<dbReference type="PANTHER" id="PTHR42930:SF3">
    <property type="entry name" value="PHOSPHATE-SPECIFIC TRANSPORT SYSTEM ACCESSORY PROTEIN PHOU"/>
    <property type="match status" value="1"/>
</dbReference>
<dbReference type="GO" id="GO:0006817">
    <property type="term" value="P:phosphate ion transport"/>
    <property type="evidence" value="ECO:0007669"/>
    <property type="project" value="UniProtKB-KW"/>
</dbReference>
<dbReference type="Gene3D" id="1.20.58.220">
    <property type="entry name" value="Phosphate transport system protein phou homolog 2, domain 2"/>
    <property type="match status" value="1"/>
</dbReference>